<dbReference type="Proteomes" id="UP001218188">
    <property type="component" value="Unassembled WGS sequence"/>
</dbReference>
<comment type="caution">
    <text evidence="2">The sequence shown here is derived from an EMBL/GenBank/DDBJ whole genome shotgun (WGS) entry which is preliminary data.</text>
</comment>
<proteinExistence type="predicted"/>
<feature type="region of interest" description="Disordered" evidence="1">
    <location>
        <begin position="160"/>
        <end position="203"/>
    </location>
</feature>
<evidence type="ECO:0000313" key="2">
    <source>
        <dbReference type="EMBL" id="KAJ7031236.1"/>
    </source>
</evidence>
<organism evidence="2 3">
    <name type="scientific">Mycena alexandri</name>
    <dbReference type="NCBI Taxonomy" id="1745969"/>
    <lineage>
        <taxon>Eukaryota</taxon>
        <taxon>Fungi</taxon>
        <taxon>Dikarya</taxon>
        <taxon>Basidiomycota</taxon>
        <taxon>Agaricomycotina</taxon>
        <taxon>Agaricomycetes</taxon>
        <taxon>Agaricomycetidae</taxon>
        <taxon>Agaricales</taxon>
        <taxon>Marasmiineae</taxon>
        <taxon>Mycenaceae</taxon>
        <taxon>Mycena</taxon>
    </lineage>
</organism>
<gene>
    <name evidence="2" type="ORF">C8F04DRAFT_1364155</name>
</gene>
<reference evidence="2" key="1">
    <citation type="submission" date="2023-03" db="EMBL/GenBank/DDBJ databases">
        <title>Massive genome expansion in bonnet fungi (Mycena s.s.) driven by repeated elements and novel gene families across ecological guilds.</title>
        <authorList>
            <consortium name="Lawrence Berkeley National Laboratory"/>
            <person name="Harder C.B."/>
            <person name="Miyauchi S."/>
            <person name="Viragh M."/>
            <person name="Kuo A."/>
            <person name="Thoen E."/>
            <person name="Andreopoulos B."/>
            <person name="Lu D."/>
            <person name="Skrede I."/>
            <person name="Drula E."/>
            <person name="Henrissat B."/>
            <person name="Morin E."/>
            <person name="Kohler A."/>
            <person name="Barry K."/>
            <person name="LaButti K."/>
            <person name="Morin E."/>
            <person name="Salamov A."/>
            <person name="Lipzen A."/>
            <person name="Mereny Z."/>
            <person name="Hegedus B."/>
            <person name="Baldrian P."/>
            <person name="Stursova M."/>
            <person name="Weitz H."/>
            <person name="Taylor A."/>
            <person name="Grigoriev I.V."/>
            <person name="Nagy L.G."/>
            <person name="Martin F."/>
            <person name="Kauserud H."/>
        </authorList>
    </citation>
    <scope>NUCLEOTIDE SEQUENCE</scope>
    <source>
        <strain evidence="2">CBHHK200</strain>
    </source>
</reference>
<sequence>MTMGEFVGRYSGEESAWAAGGESEGSARGWRWGWERPMWLSGCTRSTSPSRPSTTLKTSCAAATSKKPSARVPLDADLADGGRANAYADPYAPYTSPGLEGVEYPWGGEGSYNGHGSTAALPLVANASPFQRADMYDDKGRHGGGHGGRMHSRLMLATDERETASNFGSESYAPSRNMFGAGDAKTLPNKDALAGEIQEGETA</sequence>
<dbReference type="AlphaFoldDB" id="A0AAD6X1E5"/>
<name>A0AAD6X1E5_9AGAR</name>
<keyword evidence="3" id="KW-1185">Reference proteome</keyword>
<evidence type="ECO:0000256" key="1">
    <source>
        <dbReference type="SAM" id="MobiDB-lite"/>
    </source>
</evidence>
<evidence type="ECO:0000313" key="3">
    <source>
        <dbReference type="Proteomes" id="UP001218188"/>
    </source>
</evidence>
<protein>
    <submittedName>
        <fullName evidence="2">Uncharacterized protein</fullName>
    </submittedName>
</protein>
<feature type="compositionally biased region" description="Polar residues" evidence="1">
    <location>
        <begin position="164"/>
        <end position="174"/>
    </location>
</feature>
<accession>A0AAD6X1E5</accession>
<dbReference type="EMBL" id="JARJCM010000083">
    <property type="protein sequence ID" value="KAJ7031236.1"/>
    <property type="molecule type" value="Genomic_DNA"/>
</dbReference>